<keyword evidence="1" id="KW-0812">Transmembrane</keyword>
<organism evidence="2 3">
    <name type="scientific">Kytococcus sedentarius (strain ATCC 14392 / DSM 20547 / JCM 11482 / CCUG 33030 / NBRC 15357 / NCTC 11040 / CCM 314 / 541)</name>
    <name type="common">Micrococcus sedentarius</name>
    <dbReference type="NCBI Taxonomy" id="478801"/>
    <lineage>
        <taxon>Bacteria</taxon>
        <taxon>Bacillati</taxon>
        <taxon>Actinomycetota</taxon>
        <taxon>Actinomycetes</taxon>
        <taxon>Micrococcales</taxon>
        <taxon>Kytococcaceae</taxon>
        <taxon>Kytococcus</taxon>
    </lineage>
</organism>
<reference evidence="2 3" key="1">
    <citation type="journal article" date="2009" name="Stand. Genomic Sci.">
        <title>Complete genome sequence of Kytococcus sedentarius type strain (541).</title>
        <authorList>
            <person name="Sims D."/>
            <person name="Brettin T."/>
            <person name="Detter J.C."/>
            <person name="Han C."/>
            <person name="Lapidus A."/>
            <person name="Copeland A."/>
            <person name="Glavina Del Rio T."/>
            <person name="Nolan M."/>
            <person name="Chen F."/>
            <person name="Lucas S."/>
            <person name="Tice H."/>
            <person name="Cheng J.F."/>
            <person name="Bruce D."/>
            <person name="Goodwin L."/>
            <person name="Pitluck S."/>
            <person name="Ovchinnikova G."/>
            <person name="Pati A."/>
            <person name="Ivanova N."/>
            <person name="Mavrommatis K."/>
            <person name="Chen A."/>
            <person name="Palaniappan K."/>
            <person name="D'haeseleer P."/>
            <person name="Chain P."/>
            <person name="Bristow J."/>
            <person name="Eisen J.A."/>
            <person name="Markowitz V."/>
            <person name="Hugenholtz P."/>
            <person name="Schneider S."/>
            <person name="Goker M."/>
            <person name="Pukall R."/>
            <person name="Kyrpides N.C."/>
            <person name="Klenk H.P."/>
        </authorList>
    </citation>
    <scope>NUCLEOTIDE SEQUENCE [LARGE SCALE GENOMIC DNA]</scope>
    <source>
        <strain evidence="3">ATCC 14392 / DSM 20547 / JCM 11482 / CCUG 33030 / NBRC 15357 / NCTC 11040 / CCM 314 / 541</strain>
    </source>
</reference>
<evidence type="ECO:0000313" key="3">
    <source>
        <dbReference type="Proteomes" id="UP000006666"/>
    </source>
</evidence>
<dbReference type="AlphaFoldDB" id="C7NI37"/>
<evidence type="ECO:0000256" key="1">
    <source>
        <dbReference type="SAM" id="Phobius"/>
    </source>
</evidence>
<dbReference type="EMBL" id="CP001686">
    <property type="protein sequence ID" value="ACV06544.1"/>
    <property type="molecule type" value="Genomic_DNA"/>
</dbReference>
<feature type="transmembrane region" description="Helical" evidence="1">
    <location>
        <begin position="12"/>
        <end position="31"/>
    </location>
</feature>
<dbReference type="eggNOG" id="ENOG5032U4U">
    <property type="taxonomic scope" value="Bacteria"/>
</dbReference>
<sequence length="209" mass="22692">MAWYSAAPARRSLQVLADLLVVGWTVMWVLIGRAVHHRTLERFEPAGRLVETGDRINDGVTTADDQLADLPWVGDSLSGVLDGLLGVGDPVAQTGQDLLASGESLADMLWMVVSAGPIITALAVWLPFRLHFLLRSTTTAANLRRVDDPEALLALRGLATLPLGTLAAIDRDPLEAWRRGDPVVVRELAEAQARTLGVQLPARRFEPPR</sequence>
<dbReference type="KEGG" id="kse:Ksed_15240"/>
<accession>C7NI37</accession>
<dbReference type="RefSeq" id="WP_015779489.1">
    <property type="nucleotide sequence ID" value="NC_013169.1"/>
</dbReference>
<name>C7NI37_KYTSD</name>
<dbReference type="HOGENOM" id="CLU_104647_0_0_11"/>
<gene>
    <name evidence="2" type="ordered locus">Ksed_15240</name>
</gene>
<keyword evidence="1" id="KW-0472">Membrane</keyword>
<evidence type="ECO:0000313" key="2">
    <source>
        <dbReference type="EMBL" id="ACV06544.1"/>
    </source>
</evidence>
<feature type="transmembrane region" description="Helical" evidence="1">
    <location>
        <begin position="108"/>
        <end position="128"/>
    </location>
</feature>
<keyword evidence="1" id="KW-1133">Transmembrane helix</keyword>
<protein>
    <submittedName>
        <fullName evidence="2">Uncharacterized protein</fullName>
    </submittedName>
</protein>
<proteinExistence type="predicted"/>
<dbReference type="Proteomes" id="UP000006666">
    <property type="component" value="Chromosome"/>
</dbReference>
<dbReference type="STRING" id="478801.Ksed_15240"/>
<keyword evidence="3" id="KW-1185">Reference proteome</keyword>